<dbReference type="STRING" id="675511.GCA_000341735_02716"/>
<dbReference type="PANTHER" id="PTHR12277">
    <property type="entry name" value="ALPHA/BETA HYDROLASE DOMAIN-CONTAINING PROTEIN"/>
    <property type="match status" value="1"/>
</dbReference>
<protein>
    <submittedName>
        <fullName evidence="2">Alpha/beta hydrolase</fullName>
    </submittedName>
</protein>
<keyword evidence="2" id="KW-0378">Hydrolase</keyword>
<dbReference type="PANTHER" id="PTHR12277:SF79">
    <property type="entry name" value="XAA-PRO DIPEPTIDYL-PEPTIDASE-RELATED"/>
    <property type="match status" value="1"/>
</dbReference>
<dbReference type="Gene3D" id="3.40.50.1820">
    <property type="entry name" value="alpha/beta hydrolase"/>
    <property type="match status" value="1"/>
</dbReference>
<sequence>MVIKRMLSILLPYLLFLLALFIWQRNLIYFPGKQSLARQQELAQRLNLELWPAKESYLGLMSKSTMKGSKGTVIVFHGNAGSAINRGYYFNALERLGYRVIVAEYPGYGARSGSPSESGLISDGIAIATQARDDFGDPIFLWGESLGSGVVGGIVHSGKVPIKGIVLMTPFDSMANVAQHHYWLFLAKWLIRDRFDNLKYLHGYSGNTAMVIAEDDQIIPNRYSLNLYDSLQCHKRLWSFKNADHNSLPLAPELPWWREVMHFIDEAEQVISE</sequence>
<dbReference type="Pfam" id="PF12146">
    <property type="entry name" value="Hydrolase_4"/>
    <property type="match status" value="1"/>
</dbReference>
<dbReference type="GO" id="GO:0016787">
    <property type="term" value="F:hydrolase activity"/>
    <property type="evidence" value="ECO:0007669"/>
    <property type="project" value="UniProtKB-KW"/>
</dbReference>
<accession>A0A4P9UJ88</accession>
<dbReference type="InterPro" id="IPR029058">
    <property type="entry name" value="AB_hydrolase_fold"/>
</dbReference>
<dbReference type="KEGG" id="mbur:EQU24_01420"/>
<keyword evidence="3" id="KW-1185">Reference proteome</keyword>
<organism evidence="2 3">
    <name type="scientific">Methylotuvimicrobium buryatense</name>
    <name type="common">Methylomicrobium buryatense</name>
    <dbReference type="NCBI Taxonomy" id="95641"/>
    <lineage>
        <taxon>Bacteria</taxon>
        <taxon>Pseudomonadati</taxon>
        <taxon>Pseudomonadota</taxon>
        <taxon>Gammaproteobacteria</taxon>
        <taxon>Methylococcales</taxon>
        <taxon>Methylococcaceae</taxon>
        <taxon>Methylotuvimicrobium</taxon>
    </lineage>
</organism>
<dbReference type="EMBL" id="CP035467">
    <property type="protein sequence ID" value="QCW81057.1"/>
    <property type="molecule type" value="Genomic_DNA"/>
</dbReference>
<dbReference type="AlphaFoldDB" id="A0A4P9UJ88"/>
<evidence type="ECO:0000313" key="3">
    <source>
        <dbReference type="Proteomes" id="UP000305881"/>
    </source>
</evidence>
<dbReference type="SUPFAM" id="SSF53474">
    <property type="entry name" value="alpha/beta-Hydrolases"/>
    <property type="match status" value="1"/>
</dbReference>
<dbReference type="InterPro" id="IPR022742">
    <property type="entry name" value="Hydrolase_4"/>
</dbReference>
<name>A0A4P9UJ88_METBY</name>
<dbReference type="RefSeq" id="WP_017841212.1">
    <property type="nucleotide sequence ID" value="NZ_CP035467.1"/>
</dbReference>
<evidence type="ECO:0000313" key="2">
    <source>
        <dbReference type="EMBL" id="QCW81057.1"/>
    </source>
</evidence>
<dbReference type="OrthoDB" id="9798884at2"/>
<feature type="domain" description="Serine aminopeptidase S33" evidence="1">
    <location>
        <begin position="69"/>
        <end position="200"/>
    </location>
</feature>
<reference evidence="3" key="1">
    <citation type="journal article" date="2019" name="J. Bacteriol.">
        <title>A Mutagenic Screen Identifies a TonB-Dependent Receptor Required for the Lanthanide Metal Switch in the Type I Methanotroph 'Methylotuvimicrobium buryatense' 5GB1C.</title>
        <authorList>
            <person name="Groom J.D."/>
            <person name="Ford S.M."/>
            <person name="Pesesky M.W."/>
            <person name="Lidstrom M.E."/>
        </authorList>
    </citation>
    <scope>NUCLEOTIDE SEQUENCE [LARGE SCALE GENOMIC DNA]</scope>
    <source>
        <strain evidence="3">5GB1C</strain>
    </source>
</reference>
<gene>
    <name evidence="2" type="ORF">EQU24_01420</name>
</gene>
<dbReference type="Proteomes" id="UP000305881">
    <property type="component" value="Chromosome"/>
</dbReference>
<evidence type="ECO:0000259" key="1">
    <source>
        <dbReference type="Pfam" id="PF12146"/>
    </source>
</evidence>
<proteinExistence type="predicted"/>